<dbReference type="PROSITE" id="PS01280">
    <property type="entry name" value="GIDA_1"/>
    <property type="match status" value="1"/>
</dbReference>
<dbReference type="AlphaFoldDB" id="A0A0P1A8X1"/>
<evidence type="ECO:0000256" key="2">
    <source>
        <dbReference type="ARBA" id="ARBA00007653"/>
    </source>
</evidence>
<accession>A0A0P1A8X1</accession>
<protein>
    <submittedName>
        <fullName evidence="7">Trna uridine 5-carboxymethylaminomethyl modification enzyme</fullName>
    </submittedName>
</protein>
<dbReference type="STRING" id="4781.A0A0P1A8X1"/>
<keyword evidence="8" id="KW-1185">Reference proteome</keyword>
<keyword evidence="5" id="KW-0274">FAD</keyword>
<dbReference type="InterPro" id="IPR020595">
    <property type="entry name" value="MnmG-rel_CS"/>
</dbReference>
<proteinExistence type="inferred from homology"/>
<dbReference type="PRINTS" id="PR00411">
    <property type="entry name" value="PNDRDTASEI"/>
</dbReference>
<dbReference type="HAMAP" id="MF_00129">
    <property type="entry name" value="MnmG_GidA"/>
    <property type="match status" value="1"/>
</dbReference>
<dbReference type="SMART" id="SM01228">
    <property type="entry name" value="GIDA_assoc_3"/>
    <property type="match status" value="1"/>
</dbReference>
<comment type="similarity">
    <text evidence="2">Belongs to the MnmG family.</text>
</comment>
<evidence type="ECO:0000313" key="7">
    <source>
        <dbReference type="EMBL" id="CEG36657.1"/>
    </source>
</evidence>
<dbReference type="OrthoDB" id="3329at2759"/>
<dbReference type="InterPro" id="IPR044920">
    <property type="entry name" value="MnmG_C_subdom_sf"/>
</dbReference>
<organism evidence="7 8">
    <name type="scientific">Plasmopara halstedii</name>
    <name type="common">Downy mildew of sunflower</name>
    <dbReference type="NCBI Taxonomy" id="4781"/>
    <lineage>
        <taxon>Eukaryota</taxon>
        <taxon>Sar</taxon>
        <taxon>Stramenopiles</taxon>
        <taxon>Oomycota</taxon>
        <taxon>Peronosporomycetes</taxon>
        <taxon>Peronosporales</taxon>
        <taxon>Peronosporaceae</taxon>
        <taxon>Plasmopara</taxon>
    </lineage>
</organism>
<dbReference type="InterPro" id="IPR004416">
    <property type="entry name" value="MnmG"/>
</dbReference>
<evidence type="ECO:0000256" key="1">
    <source>
        <dbReference type="ARBA" id="ARBA00001974"/>
    </source>
</evidence>
<dbReference type="NCBIfam" id="TIGR00136">
    <property type="entry name" value="mnmG_gidA"/>
    <property type="match status" value="1"/>
</dbReference>
<dbReference type="PANTHER" id="PTHR11806:SF0">
    <property type="entry name" value="PROTEIN MTO1 HOMOLOG, MITOCHONDRIAL"/>
    <property type="match status" value="1"/>
</dbReference>
<dbReference type="GeneID" id="36398382"/>
<keyword evidence="4" id="KW-0819">tRNA processing</keyword>
<dbReference type="GO" id="GO:0002098">
    <property type="term" value="P:tRNA wobble uridine modification"/>
    <property type="evidence" value="ECO:0007669"/>
    <property type="project" value="InterPro"/>
</dbReference>
<evidence type="ECO:0000313" key="8">
    <source>
        <dbReference type="Proteomes" id="UP000054928"/>
    </source>
</evidence>
<dbReference type="GO" id="GO:0030488">
    <property type="term" value="P:tRNA methylation"/>
    <property type="evidence" value="ECO:0007669"/>
    <property type="project" value="TreeGrafter"/>
</dbReference>
<evidence type="ECO:0000259" key="6">
    <source>
        <dbReference type="SMART" id="SM01228"/>
    </source>
</evidence>
<evidence type="ECO:0000256" key="3">
    <source>
        <dbReference type="ARBA" id="ARBA00022630"/>
    </source>
</evidence>
<feature type="domain" description="tRNA uridine 5-carboxymethylaminomethyl modification enzyme C-terminal subdomain" evidence="6">
    <location>
        <begin position="588"/>
        <end position="659"/>
    </location>
</feature>
<sequence length="1130" mass="127908">MLLHRKRLTPNVQRLGFRALSSVFSPNHFDVVVVGGGHAGCEAAAAASRTGAKTALVTQKLATIGEMSCNPSIGGVGKGTLVREVDAMGGLMGQVADSAGIHFHMLNSSKGPAVRGPRAQMDRDLYQQGMQNALRELPNLWLIEEGVDDLIVEKRTLSEDDRVKGVIVSSGREIQATQVVITTGTFLRGMIYQGPDIRIPAGRHMRDSNGLEPPAFGLAQTLERHNFPLGRLKTGTPPRLDGRTIDYTDLEIQPSDDHPIPFSFLNEHKHVPLADNQVFCHATYTNEESHRVVMDNLHMLPQYDGGIDGKGVGPRYCPSIDAKVVRFGDRPRHRIWLEPEGLNTHLVYPNGISTALPESLQLELLRTIKGLEQVKIVRPGYSVEYDYVDPRSLHPTLETKQLRGLYLAGQINGTTGYEEAAAQGVVAGINAGLSAMGREPLVLDRADAFTGVLIDDLTSLGTTEPYRMFTSRSEFRLLLRADNADLRLTRKLFEHGAGISNERMKNLEQKENAIEYAHQALNDFERDPHEWNRYGIKVGLDGIKRNAAQILSFSTVTPQEIERIWHEVDYKYADALPDEIKDLMKTECLYASQLRLQEKEIRVFRSKQHVQIPKWVDYSELPMISIEEREILQRSQPATIHAASRIAGIRSTTLLLLYQYAKRQTKENFTKKKRRRNMIAQQSIEDGNLQQLRDLLHSHDVNVKHKLDSLENSLWDLELGKAVHTVVASDIKSRRHFQQLQIALELLLRTRPDAWSSVYSCENVIDFCDEIRVRGSEANWTANHQACATGNLAFVAYVLQYYPAQFEIQCRDAFGLFPIDLLPPELIMTAEGTTEDVQEEPDARKFGISRTLQNLVVKRLRECKTKVQDEHVRSLMKKAKVEKVDNIDKEGYTAGGFYIALQHLPNDHVHERGEKLQVKFRLPLNDLFLDGYFQLIWREIGDNLSEEPNYDPHVTRLRDECARITEKEVPFQPQPSPTSLSLKLSCVNSVVENSFVIEVTDLPPDSVCHVLFITCDRQFLHRNVALSTESLTIRRSNDEYILNSASDEKINERQFEDKSKQQSYIFFVGGEEFSHPNEVFAGQSFPDVEAFEIFLRDLKAKKEQDRIDLMKRLEQTNNVDEATAVSEQKI</sequence>
<dbReference type="InterPro" id="IPR036188">
    <property type="entry name" value="FAD/NAD-bd_sf"/>
</dbReference>
<keyword evidence="3" id="KW-0285">Flavoprotein</keyword>
<dbReference type="InterPro" id="IPR026904">
    <property type="entry name" value="MnmG_C"/>
</dbReference>
<dbReference type="InterPro" id="IPR002218">
    <property type="entry name" value="MnmG-rel"/>
</dbReference>
<dbReference type="GO" id="GO:0050660">
    <property type="term" value="F:flavin adenine dinucleotide binding"/>
    <property type="evidence" value="ECO:0007669"/>
    <property type="project" value="InterPro"/>
</dbReference>
<dbReference type="SUPFAM" id="SSF51905">
    <property type="entry name" value="FAD/NAD(P)-binding domain"/>
    <property type="match status" value="1"/>
</dbReference>
<dbReference type="GO" id="GO:0005737">
    <property type="term" value="C:cytoplasm"/>
    <property type="evidence" value="ECO:0007669"/>
    <property type="project" value="UniProtKB-ARBA"/>
</dbReference>
<dbReference type="Pfam" id="PF13932">
    <property type="entry name" value="SAM_GIDA_C"/>
    <property type="match status" value="1"/>
</dbReference>
<dbReference type="RefSeq" id="XP_024573026.1">
    <property type="nucleotide sequence ID" value="XM_024721895.1"/>
</dbReference>
<dbReference type="Pfam" id="PF01134">
    <property type="entry name" value="GIDA"/>
    <property type="match status" value="1"/>
</dbReference>
<reference evidence="8" key="1">
    <citation type="submission" date="2014-09" db="EMBL/GenBank/DDBJ databases">
        <authorList>
            <person name="Sharma Rahul"/>
            <person name="Thines Marco"/>
        </authorList>
    </citation>
    <scope>NUCLEOTIDE SEQUENCE [LARGE SCALE GENOMIC DNA]</scope>
</reference>
<dbReference type="Gene3D" id="1.10.150.570">
    <property type="entry name" value="GidA associated domain, C-terminal subdomain"/>
    <property type="match status" value="1"/>
</dbReference>
<dbReference type="Pfam" id="PF21680">
    <property type="entry name" value="GIDA_C_1st"/>
    <property type="match status" value="1"/>
</dbReference>
<name>A0A0P1A8X1_PLAHL</name>
<dbReference type="InterPro" id="IPR040131">
    <property type="entry name" value="MnmG_N"/>
</dbReference>
<dbReference type="InterPro" id="IPR049312">
    <property type="entry name" value="GIDA_C_N"/>
</dbReference>
<dbReference type="EMBL" id="CCYD01000217">
    <property type="protein sequence ID" value="CEG36657.1"/>
    <property type="molecule type" value="Genomic_DNA"/>
</dbReference>
<dbReference type="FunFam" id="3.50.50.60:FF:000002">
    <property type="entry name" value="tRNA uridine 5-carboxymethylaminomethyl modification enzyme MnmG"/>
    <property type="match status" value="1"/>
</dbReference>
<dbReference type="FunFam" id="3.50.50.60:FF:000145">
    <property type="entry name" value="tRNA uridine 5-carboxymethylaminomethyl modification enzyme"/>
    <property type="match status" value="1"/>
</dbReference>
<comment type="cofactor">
    <cofactor evidence="1">
        <name>FAD</name>
        <dbReference type="ChEBI" id="CHEBI:57692"/>
    </cofactor>
</comment>
<evidence type="ECO:0000256" key="4">
    <source>
        <dbReference type="ARBA" id="ARBA00022694"/>
    </source>
</evidence>
<dbReference type="Gene3D" id="3.50.50.60">
    <property type="entry name" value="FAD/NAD(P)-binding domain"/>
    <property type="match status" value="2"/>
</dbReference>
<dbReference type="InterPro" id="IPR047001">
    <property type="entry name" value="MnmG_C_subdom"/>
</dbReference>
<dbReference type="Proteomes" id="UP000054928">
    <property type="component" value="Unassembled WGS sequence"/>
</dbReference>
<dbReference type="PROSITE" id="PS01281">
    <property type="entry name" value="GIDA_2"/>
    <property type="match status" value="1"/>
</dbReference>
<dbReference type="PANTHER" id="PTHR11806">
    <property type="entry name" value="GLUCOSE INHIBITED DIVISION PROTEIN A"/>
    <property type="match status" value="1"/>
</dbReference>
<evidence type="ECO:0000256" key="5">
    <source>
        <dbReference type="ARBA" id="ARBA00022827"/>
    </source>
</evidence>